<dbReference type="Gene3D" id="3.40.50.10110">
    <property type="entry name" value="DNA polymerase III subunit chi"/>
    <property type="match status" value="1"/>
</dbReference>
<dbReference type="RefSeq" id="WP_022675340.1">
    <property type="nucleotide sequence ID" value="NZ_CP140000.1"/>
</dbReference>
<protein>
    <submittedName>
        <fullName evidence="1">DNA polymerase-3 subunit chi</fullName>
        <ecNumber evidence="1">2.7.7.7</ecNumber>
    </submittedName>
</protein>
<dbReference type="EMBL" id="JAVDRD010000002">
    <property type="protein sequence ID" value="MDR6510429.1"/>
    <property type="molecule type" value="Genomic_DNA"/>
</dbReference>
<keyword evidence="1" id="KW-0548">Nucleotidyltransferase</keyword>
<dbReference type="InterPro" id="IPR007459">
    <property type="entry name" value="DNA_pol3_chi"/>
</dbReference>
<accession>A0ABU1MJB1</accession>
<dbReference type="EC" id="2.7.7.7" evidence="1"/>
<gene>
    <name evidence="1" type="ORF">J2792_001289</name>
</gene>
<dbReference type="Pfam" id="PF04364">
    <property type="entry name" value="DNA_pol3_chi"/>
    <property type="match status" value="1"/>
</dbReference>
<keyword evidence="2" id="KW-1185">Reference proteome</keyword>
<name>A0ABU1MJB1_9SPHN</name>
<evidence type="ECO:0000313" key="1">
    <source>
        <dbReference type="EMBL" id="MDR6510429.1"/>
    </source>
</evidence>
<keyword evidence="1" id="KW-0808">Transferase</keyword>
<proteinExistence type="predicted"/>
<evidence type="ECO:0000313" key="2">
    <source>
        <dbReference type="Proteomes" id="UP001184150"/>
    </source>
</evidence>
<dbReference type="GO" id="GO:0003887">
    <property type="term" value="F:DNA-directed DNA polymerase activity"/>
    <property type="evidence" value="ECO:0007669"/>
    <property type="project" value="UniProtKB-EC"/>
</dbReference>
<reference evidence="1 2" key="1">
    <citation type="submission" date="2023-07" db="EMBL/GenBank/DDBJ databases">
        <title>Sorghum-associated microbial communities from plants grown in Nebraska, USA.</title>
        <authorList>
            <person name="Schachtman D."/>
        </authorList>
    </citation>
    <scope>NUCLEOTIDE SEQUENCE [LARGE SCALE GENOMIC DNA]</scope>
    <source>
        <strain evidence="1 2">DS1027</strain>
    </source>
</reference>
<dbReference type="Proteomes" id="UP001184150">
    <property type="component" value="Unassembled WGS sequence"/>
</dbReference>
<sequence>MRVDFYQLSRDPAELVLPLIARNTLGAGERLLVVSEDKGQLDRIGEALWTRLPDTFLANGQAGGPHDARQPILLSTTVSPANGAQFLALADGGWRESEAARVFLLFPPDRIDDARATWRLLGQREGVERKYWRQDGGKWREGP</sequence>
<comment type="caution">
    <text evidence="1">The sequence shown here is derived from an EMBL/GenBank/DDBJ whole genome shotgun (WGS) entry which is preliminary data.</text>
</comment>
<organism evidence="1 2">
    <name type="scientific">Novosphingobium capsulatum</name>
    <dbReference type="NCBI Taxonomy" id="13688"/>
    <lineage>
        <taxon>Bacteria</taxon>
        <taxon>Pseudomonadati</taxon>
        <taxon>Pseudomonadota</taxon>
        <taxon>Alphaproteobacteria</taxon>
        <taxon>Sphingomonadales</taxon>
        <taxon>Sphingomonadaceae</taxon>
        <taxon>Novosphingobium</taxon>
    </lineage>
</organism>
<dbReference type="InterPro" id="IPR036768">
    <property type="entry name" value="PolIII_chi_sf"/>
</dbReference>
<dbReference type="SUPFAM" id="SSF102400">
    <property type="entry name" value="DNA polymerase III chi subunit"/>
    <property type="match status" value="1"/>
</dbReference>